<protein>
    <submittedName>
        <fullName evidence="1">Uncharacterized protein</fullName>
    </submittedName>
</protein>
<organism evidence="1 2">
    <name type="scientific">Escherichia coli O6:H1 (strain CFT073 / ATCC 700928 / UPEC)</name>
    <dbReference type="NCBI Taxonomy" id="199310"/>
    <lineage>
        <taxon>Bacteria</taxon>
        <taxon>Pseudomonadati</taxon>
        <taxon>Pseudomonadota</taxon>
        <taxon>Gammaproteobacteria</taxon>
        <taxon>Enterobacterales</taxon>
        <taxon>Enterobacteriaceae</taxon>
        <taxon>Escherichia</taxon>
    </lineage>
</organism>
<name>A0A0H2VC66_ECOL6</name>
<reference evidence="1 2" key="1">
    <citation type="journal article" date="2002" name="Proc. Natl. Acad. Sci. U.S.A.">
        <title>Extensive mosaic structure revealed by the complete genome sequence of uropathogenic Escherichia coli.</title>
        <authorList>
            <person name="Welch R.A."/>
            <person name="Burland V."/>
            <person name="Plunkett G.III."/>
            <person name="Redford P."/>
            <person name="Roesch P."/>
            <person name="Rasko D."/>
            <person name="Buckles E.L."/>
            <person name="Liou S.R."/>
            <person name="Boutin A."/>
            <person name="Hackett J."/>
            <person name="Stroud D."/>
            <person name="Mayhew G.F."/>
            <person name="Rose D.J."/>
            <person name="Zhou S."/>
            <person name="Schwartz D.C."/>
            <person name="Perna N.T."/>
            <person name="Mobley H.L."/>
            <person name="Donnenberg M.S."/>
            <person name="Blattner F.R."/>
        </authorList>
    </citation>
    <scope>NUCLEOTIDE SEQUENCE [LARGE SCALE GENOMIC DNA]</scope>
    <source>
        <strain evidence="2">CFT073 / ATCC 700928 / UPEC</strain>
    </source>
</reference>
<dbReference type="EMBL" id="AE014075">
    <property type="protein sequence ID" value="AAN82077.1"/>
    <property type="molecule type" value="Genomic_DNA"/>
</dbReference>
<evidence type="ECO:0000313" key="1">
    <source>
        <dbReference type="EMBL" id="AAN82077.1"/>
    </source>
</evidence>
<evidence type="ECO:0000313" key="2">
    <source>
        <dbReference type="Proteomes" id="UP000001410"/>
    </source>
</evidence>
<accession>A0A0H2VC66</accession>
<proteinExistence type="predicted"/>
<dbReference type="AlphaFoldDB" id="A0A0H2VC66"/>
<keyword evidence="2" id="KW-1185">Reference proteome</keyword>
<gene>
    <name evidence="1" type="ordered locus">c3629</name>
</gene>
<dbReference type="KEGG" id="ecc:c3629"/>
<dbReference type="Proteomes" id="UP000001410">
    <property type="component" value="Chromosome"/>
</dbReference>
<dbReference type="HOGENOM" id="CLU_3288682_0_0_6"/>
<sequence length="40" mass="4178">MASIAAAHSGPNSLPQLRPELMVARAAMRFPSPALCNAQT</sequence>